<reference evidence="1 2" key="1">
    <citation type="journal article" date="2012" name="Genome Biol.">
        <title>Genome and low-iron response of an oceanic diatom adapted to chronic iron limitation.</title>
        <authorList>
            <person name="Lommer M."/>
            <person name="Specht M."/>
            <person name="Roy A.S."/>
            <person name="Kraemer L."/>
            <person name="Andreson R."/>
            <person name="Gutowska M.A."/>
            <person name="Wolf J."/>
            <person name="Bergner S.V."/>
            <person name="Schilhabel M.B."/>
            <person name="Klostermeier U.C."/>
            <person name="Beiko R.G."/>
            <person name="Rosenstiel P."/>
            <person name="Hippler M."/>
            <person name="Laroche J."/>
        </authorList>
    </citation>
    <scope>NUCLEOTIDE SEQUENCE [LARGE SCALE GENOMIC DNA]</scope>
    <source>
        <strain evidence="1 2">CCMP1005</strain>
    </source>
</reference>
<accession>K0RWC2</accession>
<keyword evidence="2" id="KW-1185">Reference proteome</keyword>
<comment type="caution">
    <text evidence="1">The sequence shown here is derived from an EMBL/GenBank/DDBJ whole genome shotgun (WGS) entry which is preliminary data.</text>
</comment>
<name>K0RWC2_THAOC</name>
<gene>
    <name evidence="1" type="ORF">THAOC_21802</name>
</gene>
<dbReference type="Proteomes" id="UP000266841">
    <property type="component" value="Unassembled WGS sequence"/>
</dbReference>
<protein>
    <submittedName>
        <fullName evidence="1">Uncharacterized protein</fullName>
    </submittedName>
</protein>
<dbReference type="AlphaFoldDB" id="K0RWC2"/>
<evidence type="ECO:0000313" key="2">
    <source>
        <dbReference type="Proteomes" id="UP000266841"/>
    </source>
</evidence>
<proteinExistence type="predicted"/>
<dbReference type="EMBL" id="AGNL01026189">
    <property type="protein sequence ID" value="EJK58098.1"/>
    <property type="molecule type" value="Genomic_DNA"/>
</dbReference>
<sequence length="71" mass="7395">MPRVFSHPLLVRPHLTSCGDGAQEGSNLRMRRAVARRWHGGLDNLVCADSATIGGVAGDGRAAEKSRGGAA</sequence>
<evidence type="ECO:0000313" key="1">
    <source>
        <dbReference type="EMBL" id="EJK58098.1"/>
    </source>
</evidence>
<organism evidence="1 2">
    <name type="scientific">Thalassiosira oceanica</name>
    <name type="common">Marine diatom</name>
    <dbReference type="NCBI Taxonomy" id="159749"/>
    <lineage>
        <taxon>Eukaryota</taxon>
        <taxon>Sar</taxon>
        <taxon>Stramenopiles</taxon>
        <taxon>Ochrophyta</taxon>
        <taxon>Bacillariophyta</taxon>
        <taxon>Coscinodiscophyceae</taxon>
        <taxon>Thalassiosirophycidae</taxon>
        <taxon>Thalassiosirales</taxon>
        <taxon>Thalassiosiraceae</taxon>
        <taxon>Thalassiosira</taxon>
    </lineage>
</organism>